<dbReference type="EMBL" id="JAVKPK010000037">
    <property type="protein sequence ID" value="MDR7666091.1"/>
    <property type="molecule type" value="Genomic_DNA"/>
</dbReference>
<protein>
    <submittedName>
        <fullName evidence="1">RHS repeat-associated core domain-containing protein</fullName>
    </submittedName>
</protein>
<dbReference type="Gene3D" id="2.60.120.260">
    <property type="entry name" value="Galactose-binding domain-like"/>
    <property type="match status" value="1"/>
</dbReference>
<organism evidence="1 2">
    <name type="scientific">Methanosarcina baikalica</name>
    <dbReference type="NCBI Taxonomy" id="3073890"/>
    <lineage>
        <taxon>Archaea</taxon>
        <taxon>Methanobacteriati</taxon>
        <taxon>Methanobacteriota</taxon>
        <taxon>Stenosarchaea group</taxon>
        <taxon>Methanomicrobia</taxon>
        <taxon>Methanosarcinales</taxon>
        <taxon>Methanosarcinaceae</taxon>
        <taxon>Methanosarcina</taxon>
    </lineage>
</organism>
<proteinExistence type="predicted"/>
<dbReference type="Proteomes" id="UP001246244">
    <property type="component" value="Unassembled WGS sequence"/>
</dbReference>
<evidence type="ECO:0000313" key="1">
    <source>
        <dbReference type="EMBL" id="MDR7666091.1"/>
    </source>
</evidence>
<evidence type="ECO:0000313" key="2">
    <source>
        <dbReference type="Proteomes" id="UP001246244"/>
    </source>
</evidence>
<name>A0ABU2D277_9EURY</name>
<reference evidence="2" key="1">
    <citation type="submission" date="2023-07" db="EMBL/GenBank/DDBJ databases">
        <title>Whole-genome sequencing of a new Methanosarcina sp. Z-7115.</title>
        <authorList>
            <person name="Zhilina T.N."/>
            <person name="Merkel A.Y."/>
        </authorList>
    </citation>
    <scope>NUCLEOTIDE SEQUENCE [LARGE SCALE GENOMIC DNA]</scope>
    <source>
        <strain evidence="2">Z-7115</strain>
    </source>
</reference>
<comment type="caution">
    <text evidence="1">The sequence shown here is derived from an EMBL/GenBank/DDBJ whole genome shotgun (WGS) entry which is preliminary data.</text>
</comment>
<dbReference type="PANTHER" id="PTHR32305:SF15">
    <property type="entry name" value="PROTEIN RHSA-RELATED"/>
    <property type="match status" value="1"/>
</dbReference>
<dbReference type="InterPro" id="IPR050708">
    <property type="entry name" value="T6SS_VgrG/RHS"/>
</dbReference>
<accession>A0ABU2D277</accession>
<dbReference type="NCBIfam" id="TIGR03696">
    <property type="entry name" value="Rhs_assc_core"/>
    <property type="match status" value="1"/>
</dbReference>
<keyword evidence="2" id="KW-1185">Reference proteome</keyword>
<sequence length="2853" mass="322931">MRTGQYDDKVDIYSGQVSFPVVIAERKGRNGLELSLQINYHSQACYNATTWNLETPTGSLGLGWNLLTDYIFVDLHGSSALSSRSYYIYTDGTLNELVCVGKNPDQSLEYKTIAFQFWKILYYPQQEKWTIIKENGDTFAYGDINCRRNAVQWGVKYRNWLGASSSNDVQESIAVVWNLNSISNRFNDTILYSYQQEMQSTGTAQGCFYTQASYLESITGVNDEVIKLDYNYKDQDEYQEANINPPSPNAYQDRYETKYLDSVKEISQDGAVLVTHQFKYGFIGNGALKKRLLTSITDMIEGINKNNKSLPSTIFAYFGQESTDGGNSTTIYNQATGALYGALKEVMLLEGGTITYQYQGLEIERSSRNLSITPPVASGTTYSKPRWYFESGYAAVTWLGNNTTIALQTYTWDGRWLKSEYTDIPLSSAAAYDSIKVATNEELFVLYTGSRVYPFYQNRARLGEWIQPAVESGAAIVPYYSPGYGDEKITLTAGTQFCTLIGTSSGVLNLYTFTAAGWTSETPVPLDGGSKALYSLAAKNNFLVAGCCPDSGKSMSLFLYSLDVTRIWQSNSFTESIDLSDITGITLIAEDTFGTVQLVSQNGGVSTVQYTAFMWDEAFSNMQAHTFCQQVYSDGQAIIDMRVKGSLVGIGQKMYRFNGQEWIYCDLSGISYPGQVQVMSLDIGYDEVARIIKTTSTSLPYTYDLVKYNVDSEKWEVSNNMHTQQATMGMACKVAVTKDHGSNYVIYCNKIYYEQPDYTLKETFTFPDTLIDQDIPTVNVEQSRYLAYQVQTGTANLKTVVYPLKNGTVVNPPSVLAGEKIYTDAGVLLLGTNAFVSYTGTYDEASGSMTLRRVVTEKCRDKQTVYAVKSITANNGYNKQVTGFVYDAASATIDAGGYIPRFNKATIIPGTTSIAEATDGYTEVYFFNGLTPSEAPSLPYPVDSTTNATDYYSVIEGAGYKSNILRMDSVPPDTVASGTQFWWINETPLGKRSKGFYARQRREKNTMDGVSKNKLTDFSPDTGLIVQIIDENYDSNDIQQQYIQQFTYWWEIYDHSRSMNMLTPVVRTWQKMKQVGTGEETTKGITINTWREDWEHGLGQWAPFKSYRALNAKPPEFNSWQVDDPEPETDWLKENTVISRSPSGQILEQANVENRSTTFVYTADECRTIASVINGAASHDEFTYLGFELYENLESWKWSKTGISLKDKITNIDYHTGSRCLKLNPGNGEKVGCYRIIQPMQQDKKYIFALWARVENDFDPNRGKAQFEISFFKAADGTVVGNPLVIDLLGEQKRKWNYFSKVIDLMKIKKDNILPADTTLYFKIFGYNQNTTKYCFVDNLRFSPVEALFSATVYDVSDYKTVASLDNNTQAVQNVYNCFNIPVAKYGPLERFTSLTIGTYSRTLFPPRDEFNSNFPNSTMQLGSSCDSFFFDFHNNNHSDWEFINDIEWPIVNGELTYNETVTGPLGPFGCEARSKVAYTNFAARVKVIRNMTPFPDVAIGNGYYFVQWEESTKEWKLVQKNADDTLVEIAVNNGVEFKEEWLYLVVDGFVMFFADGVELFNYKYQYPSPVPANYGKLTLCLTKPGAFDEVVLLQEPQLSVTFRDGFGDAIQTITLEGKEVEGSFQNQYSVINEGVFYDNLGRIQYSRNPSTAQLMIAAPLAEAADDNDLAPQLLQGNQNTYLFNTNGKKLTQQEYLDTPIKNYRTNKYEASPLNRLTGVVLPHRNSDTIDYFTVTIQNYTCASPSAFGADNVNGNNDNKYFVKKISHIQALTKSGTAITTEKVTIRDMQGRIIKTLTGKSGGPYITQGYDYNLFENKTTMFQPNYYNPPAGSDATIWKESLEYTFDGLLKKKTTLDRGNMTYMYDNANRLRFTQDAEGQSQTPQRIVYYKYDSLGRVIETGYIQDANYPWSGQEKLQQKVNVQDFPITDASKSTDPNYVAGNWKAKKDYDLDIDSDDAQYMLGKVTRIQVNSSAQPDITKYQHNVYGNITKSSHTINGYESTSNDFIYKFNNQDQLKTITYPVKNSNGKSIEVEYTYDRMGRIASVGKSFDGTGIVDPSNPPKRIEECYALYQYDFYGRLISEKINLGTEPGVNNSITRGYSYNDAGYLASIDNDYFNEVLDYFTDGGYDGTKYYNGAIAKTGFLYKPKNSPVPEPYTTLYQYDSFNRLTAGVNSLKDAWSLNPCDTPYDDNGNIIRSKLGITLKQYNYVLSEQKRINNQVRDITSTVNTGIDFEGVTPGTMSSGNWIWGNNNNGPSASGIETADCHSSTQSLKLAGGSLAHYEYLKFQSYLNPGATYILSYWIKTDADFSEGIGDAAWFLVIGTASGNVIEKKIGLINQADAWTQNNVQVDMKTLLAGIKEPVGYIELELRNYKRNPDDVGAGPSFLIDDIILSGSAKCSSYTYNQNGAIVSSPAKNISAITYDPVINLATEVHMTDAQGSKLLFNYGENNQRVYEKYQNSDGSTVFLEKLYLHGLSSYPLVEKTKINGTEKTVCYLYGLNGMLAYLDDGKLYYPLKDHLGSTRLLMDESKNIINLFDYAPSGQMMRRQDVSSAQYLYTGQEYDTESGLYNYRARMYDPDMGRFYQTDPAGQYPSPYTYVGNDPVNYIDQNGELSQRPRNPCEELKVLIEKYEQDEDDFFLVDELFRKKDKRLLHEYYYNVLPEIWHKIYKNRTIEIAFGSTDYLIDFTNTFSKKYNKKVIYYTHFVGQAGFYFDFPENRHLFLQFLKVAMKMSDAINVNFQGLMKDVVVETAFKNPEFVLTYYEAENNFNINSTAASIAYQRFYNVSLDIINELYKPGHSAWELSSIINNPIFYKKAVFYERPDWPVCYYLHREIMNRLFPDKGQNQTLW</sequence>
<dbReference type="InterPro" id="IPR022385">
    <property type="entry name" value="Rhs_assc_core"/>
</dbReference>
<dbReference type="Gene3D" id="2.180.10.10">
    <property type="entry name" value="RHS repeat-associated core"/>
    <property type="match status" value="2"/>
</dbReference>
<dbReference type="RefSeq" id="WP_310576119.1">
    <property type="nucleotide sequence ID" value="NZ_JAVKPK010000037.1"/>
</dbReference>
<dbReference type="PANTHER" id="PTHR32305">
    <property type="match status" value="1"/>
</dbReference>
<gene>
    <name evidence="1" type="ORF">RG963_09965</name>
</gene>